<dbReference type="PANTHER" id="PTHR30212:SF2">
    <property type="entry name" value="PROTEIN YIIM"/>
    <property type="match status" value="1"/>
</dbReference>
<accession>A0AA37W760</accession>
<dbReference type="RefSeq" id="WP_284380234.1">
    <property type="nucleotide sequence ID" value="NZ_BSNM01000009.1"/>
</dbReference>
<dbReference type="GO" id="GO:0030170">
    <property type="term" value="F:pyridoxal phosphate binding"/>
    <property type="evidence" value="ECO:0007669"/>
    <property type="project" value="InterPro"/>
</dbReference>
<dbReference type="GO" id="GO:0030151">
    <property type="term" value="F:molybdenum ion binding"/>
    <property type="evidence" value="ECO:0007669"/>
    <property type="project" value="InterPro"/>
</dbReference>
<reference evidence="2" key="1">
    <citation type="journal article" date="2014" name="Int. J. Syst. Evol. Microbiol.">
        <title>Complete genome sequence of Corynebacterium casei LMG S-19264T (=DSM 44701T), isolated from a smear-ripened cheese.</title>
        <authorList>
            <consortium name="US DOE Joint Genome Institute (JGI-PGF)"/>
            <person name="Walter F."/>
            <person name="Albersmeier A."/>
            <person name="Kalinowski J."/>
            <person name="Ruckert C."/>
        </authorList>
    </citation>
    <scope>NUCLEOTIDE SEQUENCE</scope>
    <source>
        <strain evidence="2">NBRC 110071</strain>
    </source>
</reference>
<sequence length="235" mass="26411">METQTQSVLIDHLLMGKTQPFGPKGEPSGIHKTQVSEVVSITFLGFAGDEQGDLRVHGGREKAIHHYPREHYQSLQPMFPSIEFAVGGFGENMSSHGLLEKDVCLGDIFQFGTAKLQVSQGRQPCWKLNERFGDKAMAKTIQKQGLTGWYYRVLEEGEAKAGDTLMFLERVSTEANLHRVMHCLHRDPLNIKEMEVLVDVPEIPEGWRNIFRKRLAKGQVEDMSGRLIGAHAKSV</sequence>
<dbReference type="AlphaFoldDB" id="A0AA37W760"/>
<protein>
    <submittedName>
        <fullName evidence="2">Molybdenum cofactor sulfurase</fullName>
    </submittedName>
</protein>
<evidence type="ECO:0000259" key="1">
    <source>
        <dbReference type="PROSITE" id="PS51340"/>
    </source>
</evidence>
<dbReference type="EMBL" id="BSNM01000009">
    <property type="protein sequence ID" value="GLQ30839.1"/>
    <property type="molecule type" value="Genomic_DNA"/>
</dbReference>
<comment type="caution">
    <text evidence="2">The sequence shown here is derived from an EMBL/GenBank/DDBJ whole genome shotgun (WGS) entry which is preliminary data.</text>
</comment>
<gene>
    <name evidence="2" type="ORF">GCM10007876_13180</name>
</gene>
<dbReference type="GO" id="GO:0003824">
    <property type="term" value="F:catalytic activity"/>
    <property type="evidence" value="ECO:0007669"/>
    <property type="project" value="InterPro"/>
</dbReference>
<evidence type="ECO:0000313" key="2">
    <source>
        <dbReference type="EMBL" id="GLQ30839.1"/>
    </source>
</evidence>
<dbReference type="SUPFAM" id="SSF50800">
    <property type="entry name" value="PK beta-barrel domain-like"/>
    <property type="match status" value="1"/>
</dbReference>
<dbReference type="Gene3D" id="2.40.33.20">
    <property type="entry name" value="PK beta-barrel domain-like"/>
    <property type="match status" value="1"/>
</dbReference>
<organism evidence="2 3">
    <name type="scientific">Litoribrevibacter albus</name>
    <dbReference type="NCBI Taxonomy" id="1473156"/>
    <lineage>
        <taxon>Bacteria</taxon>
        <taxon>Pseudomonadati</taxon>
        <taxon>Pseudomonadota</taxon>
        <taxon>Gammaproteobacteria</taxon>
        <taxon>Oceanospirillales</taxon>
        <taxon>Oceanospirillaceae</taxon>
        <taxon>Litoribrevibacter</taxon>
    </lineage>
</organism>
<dbReference type="PROSITE" id="PS51340">
    <property type="entry name" value="MOSC"/>
    <property type="match status" value="1"/>
</dbReference>
<name>A0AA37W760_9GAMM</name>
<dbReference type="InterPro" id="IPR005163">
    <property type="entry name" value="Tri_helical_YiiM-like"/>
</dbReference>
<dbReference type="InterPro" id="IPR011037">
    <property type="entry name" value="Pyrv_Knase-like_insert_dom_sf"/>
</dbReference>
<keyword evidence="3" id="KW-1185">Reference proteome</keyword>
<evidence type="ECO:0000313" key="3">
    <source>
        <dbReference type="Proteomes" id="UP001161389"/>
    </source>
</evidence>
<dbReference type="Proteomes" id="UP001161389">
    <property type="component" value="Unassembled WGS sequence"/>
</dbReference>
<dbReference type="Pfam" id="PF03473">
    <property type="entry name" value="MOSC"/>
    <property type="match status" value="1"/>
</dbReference>
<dbReference type="InterPro" id="IPR005302">
    <property type="entry name" value="MoCF_Sase_C"/>
</dbReference>
<dbReference type="InterPro" id="IPR052353">
    <property type="entry name" value="Benzoxazolinone_Detox_Enz"/>
</dbReference>
<proteinExistence type="predicted"/>
<dbReference type="Pfam" id="PF03475">
    <property type="entry name" value="YiiM_3-alpha"/>
    <property type="match status" value="1"/>
</dbReference>
<feature type="domain" description="MOSC" evidence="1">
    <location>
        <begin position="33"/>
        <end position="168"/>
    </location>
</feature>
<dbReference type="PANTHER" id="PTHR30212">
    <property type="entry name" value="PROTEIN YIIM"/>
    <property type="match status" value="1"/>
</dbReference>
<reference evidence="2" key="2">
    <citation type="submission" date="2023-01" db="EMBL/GenBank/DDBJ databases">
        <title>Draft genome sequence of Litoribrevibacter albus strain NBRC 110071.</title>
        <authorList>
            <person name="Sun Q."/>
            <person name="Mori K."/>
        </authorList>
    </citation>
    <scope>NUCLEOTIDE SEQUENCE</scope>
    <source>
        <strain evidence="2">NBRC 110071</strain>
    </source>
</reference>